<feature type="transmembrane region" description="Helical" evidence="6">
    <location>
        <begin position="132"/>
        <end position="152"/>
    </location>
</feature>
<dbReference type="SUPFAM" id="SSF161111">
    <property type="entry name" value="Cation efflux protein transmembrane domain-like"/>
    <property type="match status" value="1"/>
</dbReference>
<keyword evidence="2" id="KW-0813">Transport</keyword>
<evidence type="ECO:0000256" key="5">
    <source>
        <dbReference type="ARBA" id="ARBA00023136"/>
    </source>
</evidence>
<dbReference type="InterPro" id="IPR027469">
    <property type="entry name" value="Cation_efflux_TMD_sf"/>
</dbReference>
<evidence type="ECO:0000259" key="7">
    <source>
        <dbReference type="Pfam" id="PF01545"/>
    </source>
</evidence>
<evidence type="ECO:0000256" key="3">
    <source>
        <dbReference type="ARBA" id="ARBA00022692"/>
    </source>
</evidence>
<accession>A0ABR8UHU8</accession>
<evidence type="ECO:0000256" key="1">
    <source>
        <dbReference type="ARBA" id="ARBA00004141"/>
    </source>
</evidence>
<evidence type="ECO:0000256" key="4">
    <source>
        <dbReference type="ARBA" id="ARBA00022989"/>
    </source>
</evidence>
<dbReference type="PANTHER" id="PTHR43840:SF15">
    <property type="entry name" value="MITOCHONDRIAL METAL TRANSPORTER 1-RELATED"/>
    <property type="match status" value="1"/>
</dbReference>
<dbReference type="InterPro" id="IPR058533">
    <property type="entry name" value="Cation_efflux_TM"/>
</dbReference>
<evidence type="ECO:0000313" key="9">
    <source>
        <dbReference type="Proteomes" id="UP000647183"/>
    </source>
</evidence>
<dbReference type="Proteomes" id="UP000647183">
    <property type="component" value="Unassembled WGS sequence"/>
</dbReference>
<name>A0ABR8UHU8_9GAMM</name>
<feature type="transmembrane region" description="Helical" evidence="6">
    <location>
        <begin position="164"/>
        <end position="188"/>
    </location>
</feature>
<dbReference type="RefSeq" id="WP_191728616.1">
    <property type="nucleotide sequence ID" value="NZ_JACSQJ010000002.1"/>
</dbReference>
<gene>
    <name evidence="8" type="ORF">H9645_04885</name>
</gene>
<keyword evidence="3 6" id="KW-0812">Transmembrane</keyword>
<keyword evidence="9" id="KW-1185">Reference proteome</keyword>
<keyword evidence="5 6" id="KW-0472">Membrane</keyword>
<organism evidence="8 9">
    <name type="scientific">Luteimonas colneyensis</name>
    <dbReference type="NCBI Taxonomy" id="2762230"/>
    <lineage>
        <taxon>Bacteria</taxon>
        <taxon>Pseudomonadati</taxon>
        <taxon>Pseudomonadota</taxon>
        <taxon>Gammaproteobacteria</taxon>
        <taxon>Lysobacterales</taxon>
        <taxon>Lysobacteraceae</taxon>
        <taxon>Luteimonas</taxon>
    </lineage>
</organism>
<comment type="caution">
    <text evidence="8">The sequence shown here is derived from an EMBL/GenBank/DDBJ whole genome shotgun (WGS) entry which is preliminary data.</text>
</comment>
<evidence type="ECO:0000313" key="8">
    <source>
        <dbReference type="EMBL" id="MBD7987358.1"/>
    </source>
</evidence>
<dbReference type="Gene3D" id="1.20.1510.10">
    <property type="entry name" value="Cation efflux protein transmembrane domain"/>
    <property type="match status" value="1"/>
</dbReference>
<feature type="transmembrane region" description="Helical" evidence="6">
    <location>
        <begin position="98"/>
        <end position="120"/>
    </location>
</feature>
<sequence>MPTSSPRPGDDALAARAEHAVLRASIIATVLVAALGIVAGLASGSFAVVFDGVYSLFDALASIVALLVARMIADYAASGERSRELSERFTMGVWHLEPMVLAVTGLLLIGATCYALINAIDSFLSGGREMQFGMGIAYAVVTLVVSVALALYGWRANRRLGSQLVAIDIQAWAMSAAITLALLVAFVIGLALEGTAQRWLVPYVDPAVLALVCVLILPIPYRTVRRAMADVLMVTPPLLKQHVDEVARHFVEREGFLGHRSYVVRKGRGRHIEVFFIVPRGWPARTLEAWDELRDEIGDDTPDRWLTVSFTADRDWA</sequence>
<feature type="transmembrane region" description="Helical" evidence="6">
    <location>
        <begin position="56"/>
        <end position="77"/>
    </location>
</feature>
<dbReference type="PANTHER" id="PTHR43840">
    <property type="entry name" value="MITOCHONDRIAL METAL TRANSPORTER 1-RELATED"/>
    <property type="match status" value="1"/>
</dbReference>
<proteinExistence type="predicted"/>
<dbReference type="InterPro" id="IPR050291">
    <property type="entry name" value="CDF_Transporter"/>
</dbReference>
<protein>
    <submittedName>
        <fullName evidence="8">Cation transporter</fullName>
    </submittedName>
</protein>
<keyword evidence="4 6" id="KW-1133">Transmembrane helix</keyword>
<reference evidence="8 9" key="1">
    <citation type="submission" date="2020-08" db="EMBL/GenBank/DDBJ databases">
        <title>A Genomic Blueprint of the Chicken Gut Microbiome.</title>
        <authorList>
            <person name="Gilroy R."/>
            <person name="Ravi A."/>
            <person name="Getino M."/>
            <person name="Pursley I."/>
            <person name="Horton D.L."/>
            <person name="Alikhan N.-F."/>
            <person name="Baker D."/>
            <person name="Gharbi K."/>
            <person name="Hall N."/>
            <person name="Watson M."/>
            <person name="Adriaenssens E.M."/>
            <person name="Foster-Nyarko E."/>
            <person name="Jarju S."/>
            <person name="Secka A."/>
            <person name="Antonio M."/>
            <person name="Oren A."/>
            <person name="Chaudhuri R."/>
            <person name="La Ragione R.M."/>
            <person name="Hildebrand F."/>
            <person name="Pallen M.J."/>
        </authorList>
    </citation>
    <scope>NUCLEOTIDE SEQUENCE [LARGE SCALE GENOMIC DNA]</scope>
    <source>
        <strain evidence="8 9">Sa2BVA3</strain>
    </source>
</reference>
<evidence type="ECO:0000256" key="6">
    <source>
        <dbReference type="SAM" id="Phobius"/>
    </source>
</evidence>
<feature type="transmembrane region" description="Helical" evidence="6">
    <location>
        <begin position="21"/>
        <end position="50"/>
    </location>
</feature>
<feature type="domain" description="Cation efflux protein transmembrane" evidence="7">
    <location>
        <begin position="23"/>
        <end position="229"/>
    </location>
</feature>
<dbReference type="EMBL" id="JACSQJ010000002">
    <property type="protein sequence ID" value="MBD7987358.1"/>
    <property type="molecule type" value="Genomic_DNA"/>
</dbReference>
<comment type="subcellular location">
    <subcellularLocation>
        <location evidence="1">Membrane</location>
        <topology evidence="1">Multi-pass membrane protein</topology>
    </subcellularLocation>
</comment>
<feature type="transmembrane region" description="Helical" evidence="6">
    <location>
        <begin position="200"/>
        <end position="219"/>
    </location>
</feature>
<evidence type="ECO:0000256" key="2">
    <source>
        <dbReference type="ARBA" id="ARBA00022448"/>
    </source>
</evidence>
<dbReference type="Pfam" id="PF01545">
    <property type="entry name" value="Cation_efflux"/>
    <property type="match status" value="1"/>
</dbReference>